<organism evidence="1">
    <name type="scientific">Picea sitchensis</name>
    <name type="common">Sitka spruce</name>
    <name type="synonym">Pinus sitchensis</name>
    <dbReference type="NCBI Taxonomy" id="3332"/>
    <lineage>
        <taxon>Eukaryota</taxon>
        <taxon>Viridiplantae</taxon>
        <taxon>Streptophyta</taxon>
        <taxon>Embryophyta</taxon>
        <taxon>Tracheophyta</taxon>
        <taxon>Spermatophyta</taxon>
        <taxon>Pinopsida</taxon>
        <taxon>Pinidae</taxon>
        <taxon>Conifers I</taxon>
        <taxon>Pinales</taxon>
        <taxon>Pinaceae</taxon>
        <taxon>Picea</taxon>
    </lineage>
</organism>
<proteinExistence type="evidence at transcript level"/>
<protein>
    <submittedName>
        <fullName evidence="1">Uncharacterized protein</fullName>
    </submittedName>
</protein>
<evidence type="ECO:0000313" key="1">
    <source>
        <dbReference type="EMBL" id="ABK24859.1"/>
    </source>
</evidence>
<name>A9NW48_PICSI</name>
<accession>A9NW48</accession>
<dbReference type="AlphaFoldDB" id="A9NW48"/>
<reference evidence="1" key="1">
    <citation type="journal article" date="2008" name="BMC Genomics">
        <title>A conifer genomics resource of 200,000 spruce (Picea spp.) ESTs and 6,464 high-quality, sequence-finished full-length cDNAs for Sitka spruce (Picea sitchensis).</title>
        <authorList>
            <person name="Ralph S.G."/>
            <person name="Chun H.J."/>
            <person name="Kolosova N."/>
            <person name="Cooper D."/>
            <person name="Oddy C."/>
            <person name="Ritland C.E."/>
            <person name="Kirkpatrick R."/>
            <person name="Moore R."/>
            <person name="Barber S."/>
            <person name="Holt R.A."/>
            <person name="Jones S.J."/>
            <person name="Marra M.A."/>
            <person name="Douglas C.J."/>
            <person name="Ritland K."/>
            <person name="Bohlmann J."/>
        </authorList>
    </citation>
    <scope>NUCLEOTIDE SEQUENCE</scope>
    <source>
        <tissue evidence="1">Green portion of the leader tissue</tissue>
    </source>
</reference>
<dbReference type="EMBL" id="EF085555">
    <property type="protein sequence ID" value="ABK24859.1"/>
    <property type="molecule type" value="mRNA"/>
</dbReference>
<sequence>MDGEFCSSGPTYCSGCCTISSCFTTTSSCFAKTPKDSTQQWQSWIGLSVCRF</sequence>